<evidence type="ECO:0000313" key="4">
    <source>
        <dbReference type="Proteomes" id="UP000485058"/>
    </source>
</evidence>
<name>A0A699YW32_HAELA</name>
<feature type="transmembrane region" description="Helical" evidence="2">
    <location>
        <begin position="142"/>
        <end position="162"/>
    </location>
</feature>
<feature type="region of interest" description="Disordered" evidence="1">
    <location>
        <begin position="175"/>
        <end position="196"/>
    </location>
</feature>
<dbReference type="EMBL" id="BLLF01000369">
    <property type="protein sequence ID" value="GFH11044.1"/>
    <property type="molecule type" value="Genomic_DNA"/>
</dbReference>
<evidence type="ECO:0000256" key="1">
    <source>
        <dbReference type="SAM" id="MobiDB-lite"/>
    </source>
</evidence>
<keyword evidence="4" id="KW-1185">Reference proteome</keyword>
<comment type="caution">
    <text evidence="3">The sequence shown here is derived from an EMBL/GenBank/DDBJ whole genome shotgun (WGS) entry which is preliminary data.</text>
</comment>
<accession>A0A699YW32</accession>
<proteinExistence type="predicted"/>
<evidence type="ECO:0000313" key="3">
    <source>
        <dbReference type="EMBL" id="GFH11044.1"/>
    </source>
</evidence>
<keyword evidence="2" id="KW-0472">Membrane</keyword>
<protein>
    <submittedName>
        <fullName evidence="3">Uncharacterized protein</fullName>
    </submittedName>
</protein>
<keyword evidence="2" id="KW-1133">Transmembrane helix</keyword>
<reference evidence="3 4" key="1">
    <citation type="submission" date="2020-02" db="EMBL/GenBank/DDBJ databases">
        <title>Draft genome sequence of Haematococcus lacustris strain NIES-144.</title>
        <authorList>
            <person name="Morimoto D."/>
            <person name="Nakagawa S."/>
            <person name="Yoshida T."/>
            <person name="Sawayama S."/>
        </authorList>
    </citation>
    <scope>NUCLEOTIDE SEQUENCE [LARGE SCALE GENOMIC DNA]</scope>
    <source>
        <strain evidence="3 4">NIES-144</strain>
    </source>
</reference>
<feature type="non-terminal residue" evidence="3">
    <location>
        <position position="1"/>
    </location>
</feature>
<organism evidence="3 4">
    <name type="scientific">Haematococcus lacustris</name>
    <name type="common">Green alga</name>
    <name type="synonym">Haematococcus pluvialis</name>
    <dbReference type="NCBI Taxonomy" id="44745"/>
    <lineage>
        <taxon>Eukaryota</taxon>
        <taxon>Viridiplantae</taxon>
        <taxon>Chlorophyta</taxon>
        <taxon>core chlorophytes</taxon>
        <taxon>Chlorophyceae</taxon>
        <taxon>CS clade</taxon>
        <taxon>Chlamydomonadales</taxon>
        <taxon>Haematococcaceae</taxon>
        <taxon>Haematococcus</taxon>
    </lineage>
</organism>
<sequence length="274" mass="28970">TGSELVGSSGANLKVAVLELYELKKKLVDINKGCRHLYSVINSNNNTPRCWTLALAELLILLSLDAVQAGPPIRALRQVVLGAAPSDQSMRKLLQPGAHAPVATTGEREQQLMAALLLAQQEHPLPPSPVAATSAQPRQPRVIVAVGIIVAIVAATAIVASVRLRWLCRCGKTSAGADESVKPRARVPEPPVAGAPSSRAMIRRGLLLPPPAALVLAAEETLPPGSDCTPVCSPATARSRQAGTWLLGLRLQPSWCPPHQQQQQQEGRGCAQTQ</sequence>
<dbReference type="Proteomes" id="UP000485058">
    <property type="component" value="Unassembled WGS sequence"/>
</dbReference>
<dbReference type="AlphaFoldDB" id="A0A699YW32"/>
<evidence type="ECO:0000256" key="2">
    <source>
        <dbReference type="SAM" id="Phobius"/>
    </source>
</evidence>
<keyword evidence="2" id="KW-0812">Transmembrane</keyword>
<gene>
    <name evidence="3" type="ORF">HaLaN_06473</name>
</gene>